<gene>
    <name evidence="3" type="ORF">R54839_PPFHFPJH_01150</name>
</gene>
<evidence type="ECO:0000313" key="4">
    <source>
        <dbReference type="Proteomes" id="UP001314261"/>
    </source>
</evidence>
<comment type="caution">
    <text evidence="3">The sequence shown here is derived from an EMBL/GenBank/DDBJ whole genome shotgun (WGS) entry which is preliminary data.</text>
</comment>
<feature type="signal peptide" evidence="1">
    <location>
        <begin position="1"/>
        <end position="27"/>
    </location>
</feature>
<dbReference type="EMBL" id="CAUZLR010000007">
    <property type="protein sequence ID" value="CAK1246528.1"/>
    <property type="molecule type" value="Genomic_DNA"/>
</dbReference>
<evidence type="ECO:0000259" key="2">
    <source>
        <dbReference type="Pfam" id="PF13731"/>
    </source>
</evidence>
<name>A0ABN9YUD1_9LACO</name>
<dbReference type="Proteomes" id="UP001314261">
    <property type="component" value="Unassembled WGS sequence"/>
</dbReference>
<organism evidence="3 4">
    <name type="scientific">Fructobacillus fructosus</name>
    <dbReference type="NCBI Taxonomy" id="1631"/>
    <lineage>
        <taxon>Bacteria</taxon>
        <taxon>Bacillati</taxon>
        <taxon>Bacillota</taxon>
        <taxon>Bacilli</taxon>
        <taxon>Lactobacillales</taxon>
        <taxon>Lactobacillaceae</taxon>
        <taxon>Fructobacillus</taxon>
    </lineage>
</organism>
<dbReference type="InterPro" id="IPR027994">
    <property type="entry name" value="WxL_dom"/>
</dbReference>
<keyword evidence="1" id="KW-0732">Signal</keyword>
<evidence type="ECO:0000313" key="3">
    <source>
        <dbReference type="EMBL" id="CAK1246528.1"/>
    </source>
</evidence>
<evidence type="ECO:0000256" key="1">
    <source>
        <dbReference type="SAM" id="SignalP"/>
    </source>
</evidence>
<dbReference type="Pfam" id="PF13731">
    <property type="entry name" value="WxL"/>
    <property type="match status" value="1"/>
</dbReference>
<proteinExistence type="predicted"/>
<reference evidence="3 4" key="1">
    <citation type="submission" date="2023-10" db="EMBL/GenBank/DDBJ databases">
        <authorList>
            <person name="Botero Cardona J."/>
        </authorList>
    </citation>
    <scope>NUCLEOTIDE SEQUENCE [LARGE SCALE GENOMIC DNA]</scope>
    <source>
        <strain evidence="3 4">R-54839</strain>
    </source>
</reference>
<feature type="domain" description="WxL" evidence="2">
    <location>
        <begin position="47"/>
        <end position="102"/>
    </location>
</feature>
<accession>A0ABN9YUD1</accession>
<dbReference type="RefSeq" id="WP_187753813.1">
    <property type="nucleotide sequence ID" value="NZ_CAUZLK010000006.1"/>
</dbReference>
<sequence>MKTFTKLNLAVAALLTAGAISPLSVFADDVAEGTTSLQGNTTITFEAPKTGLLTLNQVPDFDFKNHDLTSNKNSTYSATGDKSIRVTDLTGSNDGYHVTANAS</sequence>
<feature type="chain" id="PRO_5046491482" description="WxL domain-containing protein" evidence="1">
    <location>
        <begin position="28"/>
        <end position="103"/>
    </location>
</feature>
<protein>
    <recommendedName>
        <fullName evidence="2">WxL domain-containing protein</fullName>
    </recommendedName>
</protein>
<keyword evidence="4" id="KW-1185">Reference proteome</keyword>